<feature type="transmembrane region" description="Helical" evidence="1">
    <location>
        <begin position="217"/>
        <end position="238"/>
    </location>
</feature>
<proteinExistence type="predicted"/>
<dbReference type="EMBL" id="HG994366">
    <property type="protein sequence ID" value="CAF1907505.1"/>
    <property type="molecule type" value="Genomic_DNA"/>
</dbReference>
<organism evidence="2">
    <name type="scientific">Brassica napus</name>
    <name type="common">Rape</name>
    <dbReference type="NCBI Taxonomy" id="3708"/>
    <lineage>
        <taxon>Eukaryota</taxon>
        <taxon>Viridiplantae</taxon>
        <taxon>Streptophyta</taxon>
        <taxon>Embryophyta</taxon>
        <taxon>Tracheophyta</taxon>
        <taxon>Spermatophyta</taxon>
        <taxon>Magnoliopsida</taxon>
        <taxon>eudicotyledons</taxon>
        <taxon>Gunneridae</taxon>
        <taxon>Pentapetalae</taxon>
        <taxon>rosids</taxon>
        <taxon>malvids</taxon>
        <taxon>Brassicales</taxon>
        <taxon>Brassicaceae</taxon>
        <taxon>Brassiceae</taxon>
        <taxon>Brassica</taxon>
    </lineage>
</organism>
<protein>
    <submittedName>
        <fullName evidence="2">(rape) hypothetical protein</fullName>
    </submittedName>
</protein>
<dbReference type="Proteomes" id="UP001295469">
    <property type="component" value="Chromosome C02"/>
</dbReference>
<evidence type="ECO:0000313" key="2">
    <source>
        <dbReference type="EMBL" id="CAF1907505.1"/>
    </source>
</evidence>
<gene>
    <name evidence="2" type="ORF">DARMORV10_C02P27810.1</name>
</gene>
<sequence length="250" mass="27888">MTKPGGEKIAAAPPCYGSEPLVEERTFFPPIGRSTKVRTIYASNFCSFTTNKEYDDGFPGILYQTGGLGWVNPNKSVHARSHHMENRKKISVGRNIGTTRVLRSGCKINFLRRRRQRLAALEMNRKKLAPAPNKPVKISLKALCNQHIMNGDKIAPPCVPIERRFKFTEVKSLCFSLEISLTPFVTNSVFVCLQCHEASLFPGRTIKIRTMSDTQNMGYVSCSVSLCLVLTCVCLLLPSVSVDVWCVICL</sequence>
<name>A0A816KHX3_BRANA</name>
<reference evidence="2" key="1">
    <citation type="submission" date="2021-01" db="EMBL/GenBank/DDBJ databases">
        <authorList>
            <consortium name="Genoscope - CEA"/>
            <person name="William W."/>
        </authorList>
    </citation>
    <scope>NUCLEOTIDE SEQUENCE</scope>
</reference>
<keyword evidence="1" id="KW-1133">Transmembrane helix</keyword>
<dbReference type="AlphaFoldDB" id="A0A816KHX3"/>
<evidence type="ECO:0000256" key="1">
    <source>
        <dbReference type="SAM" id="Phobius"/>
    </source>
</evidence>
<keyword evidence="1" id="KW-0812">Transmembrane</keyword>
<keyword evidence="1" id="KW-0472">Membrane</keyword>
<accession>A0A816KHX3</accession>